<evidence type="ECO:0000256" key="5">
    <source>
        <dbReference type="ARBA" id="ARBA00022840"/>
    </source>
</evidence>
<dbReference type="OrthoDB" id="230688at2157"/>
<dbReference type="InterPro" id="IPR004358">
    <property type="entry name" value="Sig_transdc_His_kin-like_C"/>
</dbReference>
<keyword evidence="5" id="KW-0067">ATP-binding</keyword>
<evidence type="ECO:0000256" key="2">
    <source>
        <dbReference type="ARBA" id="ARBA00022679"/>
    </source>
</evidence>
<evidence type="ECO:0000259" key="8">
    <source>
        <dbReference type="PROSITE" id="PS50109"/>
    </source>
</evidence>
<keyword evidence="2 12" id="KW-0808">Transferase</keyword>
<dbReference type="CDD" id="cd00082">
    <property type="entry name" value="HisKA"/>
    <property type="match status" value="1"/>
</dbReference>
<dbReference type="Pfam" id="PF08448">
    <property type="entry name" value="PAS_4"/>
    <property type="match status" value="1"/>
</dbReference>
<evidence type="ECO:0000256" key="1">
    <source>
        <dbReference type="ARBA" id="ARBA00022553"/>
    </source>
</evidence>
<evidence type="ECO:0000259" key="9">
    <source>
        <dbReference type="PROSITE" id="PS50110"/>
    </source>
</evidence>
<dbReference type="Gene3D" id="3.30.565.10">
    <property type="entry name" value="Histidine kinase-like ATPase, C-terminal domain"/>
    <property type="match status" value="1"/>
</dbReference>
<dbReference type="GO" id="GO:0000155">
    <property type="term" value="F:phosphorelay sensor kinase activity"/>
    <property type="evidence" value="ECO:0007669"/>
    <property type="project" value="InterPro"/>
</dbReference>
<dbReference type="SMART" id="SM00387">
    <property type="entry name" value="HATPase_c"/>
    <property type="match status" value="1"/>
</dbReference>
<organism evidence="12 13">
    <name type="scientific">Candidatus Methanoperedens nitratireducens</name>
    <dbReference type="NCBI Taxonomy" id="1392998"/>
    <lineage>
        <taxon>Archaea</taxon>
        <taxon>Methanobacteriati</taxon>
        <taxon>Methanobacteriota</taxon>
        <taxon>Stenosarchaea group</taxon>
        <taxon>Methanomicrobia</taxon>
        <taxon>Methanosarcinales</taxon>
        <taxon>ANME-2 cluster</taxon>
        <taxon>Candidatus Methanoperedentaceae</taxon>
        <taxon>Candidatus Methanoperedens</taxon>
    </lineage>
</organism>
<dbReference type="SUPFAM" id="SSF47384">
    <property type="entry name" value="Homodimeric domain of signal transducing histidine kinase"/>
    <property type="match status" value="1"/>
</dbReference>
<dbReference type="InterPro" id="IPR003594">
    <property type="entry name" value="HATPase_dom"/>
</dbReference>
<dbReference type="PROSITE" id="PS50112">
    <property type="entry name" value="PAS"/>
    <property type="match status" value="1"/>
</dbReference>
<sequence>MLIKNDTLCGLEKQYSSVLQDYLAGRGETALEHAYELGRKAIADRLGILDMAAIHQRALVRILPRTLTPQESSETIKKAAQFFAESLAPFEMTFRGFQESIAELHNLNRTLEQSEMKFRSVVKAANDAIISADSNGNIISWNRRAQTIFGYTEEEALGKSLSILIPERCRAALSRELEKFRGTDESKYIGKTLEFYGLRKDGSEFPTEISIASWKTGEGKFITGIVRDITERKKAEQALREAHAYSESIVETLRESLVVLDPQLRVKTANKTFYKTFKVLPEETLNKFIYDIGDRQWDIPRLRELLEEIIPRNTHFSDFEVDYEFPTIGRRTMILNARRLHQTDVDTQLILLAIEDITERKKLEAQILRTQRMESIGTLAGGIAHDLNNMMTPMMLSLQILKEKFKDEQSQKLLAILEQNSKRAAELIKQVLSFARGVEGERKPLQVTDIVSEIEKVMKETFPRNIDIRADLPGGLSTISGDVTQLHQVIMNLCVNARDAMPDGGILSTTASNIFIDENYARMNTEAREGLYCVITVSDTGTGIPPEILDRIFEPFFTTKEFGKGTGLGLSTAHAIVKSHGGFINVYSEVGKGTTFKVYLPAIRTELEKVQEHKLELPSGHGELILVVEDEASISKVTCSTLEMHGYKVLTADDGAQAVALYAQNKDKISVVLMDIMMPVMDGHASIKAIHRINPGARIIATSGLSEKDKLMKATGTDINAFLPKPYTAEQLLKTIHKTCSRNKDAKL</sequence>
<dbReference type="GO" id="GO:0005524">
    <property type="term" value="F:ATP binding"/>
    <property type="evidence" value="ECO:0007669"/>
    <property type="project" value="UniProtKB-KW"/>
</dbReference>
<keyword evidence="3" id="KW-0547">Nucleotide-binding</keyword>
<dbReference type="InterPro" id="IPR013656">
    <property type="entry name" value="PAS_4"/>
</dbReference>
<evidence type="ECO:0000313" key="12">
    <source>
        <dbReference type="EMBL" id="SNQ62444.1"/>
    </source>
</evidence>
<dbReference type="Gene3D" id="1.10.287.130">
    <property type="match status" value="1"/>
</dbReference>
<dbReference type="Proteomes" id="UP000218615">
    <property type="component" value="Unassembled WGS sequence"/>
</dbReference>
<dbReference type="Gene3D" id="3.40.50.2300">
    <property type="match status" value="1"/>
</dbReference>
<dbReference type="InterPro" id="IPR000014">
    <property type="entry name" value="PAS"/>
</dbReference>
<dbReference type="Pfam" id="PF08673">
    <property type="entry name" value="RsbU_N"/>
    <property type="match status" value="1"/>
</dbReference>
<dbReference type="SMART" id="SM00448">
    <property type="entry name" value="REC"/>
    <property type="match status" value="1"/>
</dbReference>
<evidence type="ECO:0000256" key="3">
    <source>
        <dbReference type="ARBA" id="ARBA00022741"/>
    </source>
</evidence>
<gene>
    <name evidence="12" type="ORF">MNV_720011</name>
</gene>
<dbReference type="PROSITE" id="PS50110">
    <property type="entry name" value="RESPONSE_REGULATORY"/>
    <property type="match status" value="1"/>
</dbReference>
<dbReference type="EC" id="2.7.13.3" evidence="12"/>
<dbReference type="SMART" id="SM00091">
    <property type="entry name" value="PAS"/>
    <property type="match status" value="2"/>
</dbReference>
<dbReference type="InterPro" id="IPR011006">
    <property type="entry name" value="CheY-like_superfamily"/>
</dbReference>
<dbReference type="CDD" id="cd00130">
    <property type="entry name" value="PAS"/>
    <property type="match status" value="2"/>
</dbReference>
<dbReference type="InterPro" id="IPR017944">
    <property type="entry name" value="KaiA/RbsU_helical_domain_sf"/>
</dbReference>
<keyword evidence="1 7" id="KW-0597">Phosphoprotein</keyword>
<dbReference type="Pfam" id="PF00072">
    <property type="entry name" value="Response_reg"/>
    <property type="match status" value="1"/>
</dbReference>
<evidence type="ECO:0000259" key="10">
    <source>
        <dbReference type="PROSITE" id="PS50112"/>
    </source>
</evidence>
<evidence type="ECO:0000313" key="13">
    <source>
        <dbReference type="Proteomes" id="UP000218615"/>
    </source>
</evidence>
<dbReference type="PANTHER" id="PTHR43065">
    <property type="entry name" value="SENSOR HISTIDINE KINASE"/>
    <property type="match status" value="1"/>
</dbReference>
<dbReference type="SUPFAM" id="SSF52172">
    <property type="entry name" value="CheY-like"/>
    <property type="match status" value="1"/>
</dbReference>
<dbReference type="AlphaFoldDB" id="A0A284VT34"/>
<feature type="domain" description="Response regulatory" evidence="9">
    <location>
        <begin position="624"/>
        <end position="740"/>
    </location>
</feature>
<dbReference type="SUPFAM" id="SSF55785">
    <property type="entry name" value="PYP-like sensor domain (PAS domain)"/>
    <property type="match status" value="2"/>
</dbReference>
<feature type="domain" description="PAC" evidence="11">
    <location>
        <begin position="191"/>
        <end position="241"/>
    </location>
</feature>
<keyword evidence="6" id="KW-0902">Two-component regulatory system</keyword>
<dbReference type="Pfam" id="PF00512">
    <property type="entry name" value="HisKA"/>
    <property type="match status" value="1"/>
</dbReference>
<protein>
    <submittedName>
        <fullName evidence="12">PAS/PAC sensor hybrid histidine kinase</fullName>
        <ecNumber evidence="12">2.7.13.3</ecNumber>
    </submittedName>
</protein>
<dbReference type="NCBIfam" id="TIGR00229">
    <property type="entry name" value="sensory_box"/>
    <property type="match status" value="1"/>
</dbReference>
<dbReference type="SMART" id="SM00388">
    <property type="entry name" value="HisKA"/>
    <property type="match status" value="1"/>
</dbReference>
<dbReference type="InterPro" id="IPR001789">
    <property type="entry name" value="Sig_transdc_resp-reg_receiver"/>
</dbReference>
<dbReference type="InterPro" id="IPR014787">
    <property type="entry name" value="PSer_Pase_RsbU_N"/>
</dbReference>
<evidence type="ECO:0000256" key="4">
    <source>
        <dbReference type="ARBA" id="ARBA00022777"/>
    </source>
</evidence>
<dbReference type="PANTHER" id="PTHR43065:SF46">
    <property type="entry name" value="C4-DICARBOXYLATE TRANSPORT SENSOR PROTEIN DCTB"/>
    <property type="match status" value="1"/>
</dbReference>
<dbReference type="InterPro" id="IPR036890">
    <property type="entry name" value="HATPase_C_sf"/>
</dbReference>
<accession>A0A284VT34</accession>
<evidence type="ECO:0000256" key="6">
    <source>
        <dbReference type="ARBA" id="ARBA00023012"/>
    </source>
</evidence>
<keyword evidence="4 12" id="KW-0418">Kinase</keyword>
<dbReference type="PROSITE" id="PS50113">
    <property type="entry name" value="PAC"/>
    <property type="match status" value="1"/>
</dbReference>
<dbReference type="InterPro" id="IPR035965">
    <property type="entry name" value="PAS-like_dom_sf"/>
</dbReference>
<dbReference type="SMART" id="SM00086">
    <property type="entry name" value="PAC"/>
    <property type="match status" value="1"/>
</dbReference>
<evidence type="ECO:0000256" key="7">
    <source>
        <dbReference type="PROSITE-ProRule" id="PRU00169"/>
    </source>
</evidence>
<dbReference type="InterPro" id="IPR005467">
    <property type="entry name" value="His_kinase_dom"/>
</dbReference>
<dbReference type="InterPro" id="IPR000700">
    <property type="entry name" value="PAS-assoc_C"/>
</dbReference>
<dbReference type="RefSeq" id="WP_096207006.1">
    <property type="nucleotide sequence ID" value="NZ_FZMP01000221.1"/>
</dbReference>
<keyword evidence="13" id="KW-1185">Reference proteome</keyword>
<dbReference type="Gene3D" id="1.10.1240.30">
    <property type="entry name" value="KaiA/RbsU domain"/>
    <property type="match status" value="1"/>
</dbReference>
<dbReference type="InterPro" id="IPR001610">
    <property type="entry name" value="PAC"/>
</dbReference>
<dbReference type="InterPro" id="IPR003661">
    <property type="entry name" value="HisK_dim/P_dom"/>
</dbReference>
<dbReference type="Gene3D" id="3.30.450.20">
    <property type="entry name" value="PAS domain"/>
    <property type="match status" value="2"/>
</dbReference>
<dbReference type="CDD" id="cd17546">
    <property type="entry name" value="REC_hyHK_CKI1_RcsC-like"/>
    <property type="match status" value="1"/>
</dbReference>
<name>A0A284VT34_9EURY</name>
<dbReference type="Pfam" id="PF13426">
    <property type="entry name" value="PAS_9"/>
    <property type="match status" value="1"/>
</dbReference>
<proteinExistence type="predicted"/>
<reference evidence="13" key="1">
    <citation type="submission" date="2017-06" db="EMBL/GenBank/DDBJ databases">
        <authorList>
            <person name="Cremers G."/>
        </authorList>
    </citation>
    <scope>NUCLEOTIDE SEQUENCE [LARGE SCALE GENOMIC DNA]</scope>
</reference>
<feature type="modified residue" description="4-aspartylphosphate" evidence="7">
    <location>
        <position position="675"/>
    </location>
</feature>
<dbReference type="PROSITE" id="PS50109">
    <property type="entry name" value="HIS_KIN"/>
    <property type="match status" value="1"/>
</dbReference>
<evidence type="ECO:0000259" key="11">
    <source>
        <dbReference type="PROSITE" id="PS50113"/>
    </source>
</evidence>
<feature type="domain" description="Histidine kinase" evidence="8">
    <location>
        <begin position="382"/>
        <end position="604"/>
    </location>
</feature>
<dbReference type="EMBL" id="FZMP01000221">
    <property type="protein sequence ID" value="SNQ62444.1"/>
    <property type="molecule type" value="Genomic_DNA"/>
</dbReference>
<feature type="domain" description="PAS" evidence="10">
    <location>
        <begin position="114"/>
        <end position="167"/>
    </location>
</feature>
<dbReference type="InterPro" id="IPR036097">
    <property type="entry name" value="HisK_dim/P_sf"/>
</dbReference>
<dbReference type="PRINTS" id="PR00344">
    <property type="entry name" value="BCTRLSENSOR"/>
</dbReference>
<dbReference type="Pfam" id="PF02518">
    <property type="entry name" value="HATPase_c"/>
    <property type="match status" value="1"/>
</dbReference>
<dbReference type="SUPFAM" id="SSF55874">
    <property type="entry name" value="ATPase domain of HSP90 chaperone/DNA topoisomerase II/histidine kinase"/>
    <property type="match status" value="1"/>
</dbReference>